<gene>
    <name evidence="2" type="ORF">A3A34_03880</name>
</gene>
<evidence type="ECO:0000313" key="3">
    <source>
        <dbReference type="Proteomes" id="UP000178587"/>
    </source>
</evidence>
<keyword evidence="1" id="KW-0472">Membrane</keyword>
<proteinExistence type="predicted"/>
<dbReference type="AlphaFoldDB" id="A0A1F6EMR0"/>
<accession>A0A1F6EMR0</accession>
<dbReference type="EMBL" id="MFLU01000010">
    <property type="protein sequence ID" value="OGG74929.1"/>
    <property type="molecule type" value="Genomic_DNA"/>
</dbReference>
<keyword evidence="1" id="KW-1133">Transmembrane helix</keyword>
<evidence type="ECO:0000256" key="1">
    <source>
        <dbReference type="SAM" id="Phobius"/>
    </source>
</evidence>
<organism evidence="2 3">
    <name type="scientific">Candidatus Kaiserbacteria bacterium RIFCSPLOWO2_01_FULL_50_24</name>
    <dbReference type="NCBI Taxonomy" id="1798507"/>
    <lineage>
        <taxon>Bacteria</taxon>
        <taxon>Candidatus Kaiseribacteriota</taxon>
    </lineage>
</organism>
<evidence type="ECO:0000313" key="2">
    <source>
        <dbReference type="EMBL" id="OGG74929.1"/>
    </source>
</evidence>
<sequence>MEIGIINIFLFVISGFGCFLLWVSLDNAWSRYPTKRDLWALLVIAALVMPFNIGGNVWTIAGNARSENGVYSLFSVYQSAERDAFAMVNAGYQSAGTNAGQFLGIAVQNAGTRAVQFYGIAYQNSGEDAVHGFGIAFQNAEADVTQMGGIAVQNAGTEATQGFGIAYQNAGQKAINSVGLAFQKVPGKVFRPFAVFSTLEAE</sequence>
<comment type="caution">
    <text evidence="2">The sequence shown here is derived from an EMBL/GenBank/DDBJ whole genome shotgun (WGS) entry which is preliminary data.</text>
</comment>
<feature type="transmembrane region" description="Helical" evidence="1">
    <location>
        <begin position="6"/>
        <end position="25"/>
    </location>
</feature>
<dbReference type="STRING" id="1798507.A3A34_03880"/>
<feature type="transmembrane region" description="Helical" evidence="1">
    <location>
        <begin position="37"/>
        <end position="58"/>
    </location>
</feature>
<protein>
    <submittedName>
        <fullName evidence="2">Uncharacterized protein</fullName>
    </submittedName>
</protein>
<dbReference type="Proteomes" id="UP000178587">
    <property type="component" value="Unassembled WGS sequence"/>
</dbReference>
<name>A0A1F6EMR0_9BACT</name>
<keyword evidence="1" id="KW-0812">Transmembrane</keyword>
<reference evidence="2 3" key="1">
    <citation type="journal article" date="2016" name="Nat. Commun.">
        <title>Thousands of microbial genomes shed light on interconnected biogeochemical processes in an aquifer system.</title>
        <authorList>
            <person name="Anantharaman K."/>
            <person name="Brown C.T."/>
            <person name="Hug L.A."/>
            <person name="Sharon I."/>
            <person name="Castelle C.J."/>
            <person name="Probst A.J."/>
            <person name="Thomas B.C."/>
            <person name="Singh A."/>
            <person name="Wilkins M.J."/>
            <person name="Karaoz U."/>
            <person name="Brodie E.L."/>
            <person name="Williams K.H."/>
            <person name="Hubbard S.S."/>
            <person name="Banfield J.F."/>
        </authorList>
    </citation>
    <scope>NUCLEOTIDE SEQUENCE [LARGE SCALE GENOMIC DNA]</scope>
</reference>